<gene>
    <name evidence="1" type="ORF">K4G57_03980</name>
</gene>
<organism evidence="1 2">
    <name type="scientific">Helicobacter turcicus</name>
    <dbReference type="NCBI Taxonomy" id="2867412"/>
    <lineage>
        <taxon>Bacteria</taxon>
        <taxon>Pseudomonadati</taxon>
        <taxon>Campylobacterota</taxon>
        <taxon>Epsilonproteobacteria</taxon>
        <taxon>Campylobacterales</taxon>
        <taxon>Helicobacteraceae</taxon>
        <taxon>Helicobacter</taxon>
    </lineage>
</organism>
<dbReference type="Proteomes" id="UP000700059">
    <property type="component" value="Unassembled WGS sequence"/>
</dbReference>
<name>A0ABS7JML9_9HELI</name>
<accession>A0ABS7JML9</accession>
<dbReference type="Gene3D" id="3.20.20.100">
    <property type="entry name" value="NADP-dependent oxidoreductase domain"/>
    <property type="match status" value="1"/>
</dbReference>
<dbReference type="SUPFAM" id="SSF51430">
    <property type="entry name" value="NAD(P)-linked oxidoreductase"/>
    <property type="match status" value="1"/>
</dbReference>
<protein>
    <submittedName>
        <fullName evidence="1">Uncharacterized protein</fullName>
    </submittedName>
</protein>
<keyword evidence="2" id="KW-1185">Reference proteome</keyword>
<reference evidence="1 2" key="1">
    <citation type="submission" date="2021-08" db="EMBL/GenBank/DDBJ databases">
        <title>Helicobacter spp. isolated from feces of Anatolian Ground Squirrel (Spermophilus xanthoprymnus) in Turkey.</title>
        <authorList>
            <person name="Aydin F."/>
            <person name="Abay S."/>
            <person name="Kayman T."/>
            <person name="Karakaya E."/>
            <person name="Saticioglu I.B."/>
        </authorList>
    </citation>
    <scope>NUCLEOTIDE SEQUENCE [LARGE SCALE GENOMIC DNA]</scope>
    <source>
        <strain evidence="1 2">Faydin-H70</strain>
    </source>
</reference>
<proteinExistence type="predicted"/>
<dbReference type="RefSeq" id="WP_221531870.1">
    <property type="nucleotide sequence ID" value="NZ_JAIGYP010000004.1"/>
</dbReference>
<dbReference type="InterPro" id="IPR036812">
    <property type="entry name" value="NAD(P)_OxRdtase_dom_sf"/>
</dbReference>
<comment type="caution">
    <text evidence="1">The sequence shown here is derived from an EMBL/GenBank/DDBJ whole genome shotgun (WGS) entry which is preliminary data.</text>
</comment>
<evidence type="ECO:0000313" key="1">
    <source>
        <dbReference type="EMBL" id="MBX7490626.1"/>
    </source>
</evidence>
<evidence type="ECO:0000313" key="2">
    <source>
        <dbReference type="Proteomes" id="UP000700059"/>
    </source>
</evidence>
<sequence length="52" mass="6151">MRFLTQLGISVIPKASRALKQNLEIFDFVLDSKDLWQLKQLDRNKIFSWDSP</sequence>
<dbReference type="EMBL" id="JAIGYQ010000004">
    <property type="protein sequence ID" value="MBX7490626.1"/>
    <property type="molecule type" value="Genomic_DNA"/>
</dbReference>